<organism evidence="4 5">
    <name type="scientific">Dreissena polymorpha</name>
    <name type="common">Zebra mussel</name>
    <name type="synonym">Mytilus polymorpha</name>
    <dbReference type="NCBI Taxonomy" id="45954"/>
    <lineage>
        <taxon>Eukaryota</taxon>
        <taxon>Metazoa</taxon>
        <taxon>Spiralia</taxon>
        <taxon>Lophotrochozoa</taxon>
        <taxon>Mollusca</taxon>
        <taxon>Bivalvia</taxon>
        <taxon>Autobranchia</taxon>
        <taxon>Heteroconchia</taxon>
        <taxon>Euheterodonta</taxon>
        <taxon>Imparidentia</taxon>
        <taxon>Neoheterodontei</taxon>
        <taxon>Myida</taxon>
        <taxon>Dreissenoidea</taxon>
        <taxon>Dreissenidae</taxon>
        <taxon>Dreissena</taxon>
    </lineage>
</organism>
<keyword evidence="5" id="KW-1185">Reference proteome</keyword>
<protein>
    <recommendedName>
        <fullName evidence="3">G-patch domain-containing protein</fullName>
    </recommendedName>
</protein>
<sequence length="1087" mass="119011">MASFDDDSDEEETWTEHFVQAKNYVFCSKDEPVKKPVQLDDMQATDSQGRPRFHGAFTGGFSAGYFNTVGSKEGFVPKTFVSSRAKRAEGSEGGQRPEDYMDEEDVGEHGIAPRKFVTGGMFSSEERRKRRMDEAKLATSDSILGGDNSLLSVIVPERVTIGVKLLRKMGWKEGQGIGPRISRKQKRLQGKKLYGCAGPSDSDDEDLDDKSVLSDVTFAPLDSAHVLLGVKENTHGLGYSGLDPRKALPSTHVNLFELPPVRKGATSRKGIRGQAFGVGALEDEDEDIYTRDDMSNYDLAIGDEGDNNFGWTAPKHRGKEQQTPVGYVGKMLEGFSLSSKKLVQSKEFPPPSLPRDYRPVHTFPKPVSAIPSSVGQPTGGVDYRKFLRPDIDETPLLGPTSTCMTLDPVSGQHTGSSGPRAGDRKERHDALSRSVALEEQPFVGSVFDLIPKADRARMTQAKQGLSPGVGADLNTLPSGDAMFKVPAPPPMPVSALLPKKSFVSAGSETLGPAVEETDTQKTITSPLSIEDGRQSAAPLFQGAVGFQPFSRDPAKQGRYERYLELIRQGHKDPYSAVGGGRGHTEWEVEREREEFSKAAKLYRPLATMMAARFTSGGTYEQGEQIEVKVEENAETSDAAKAAKMKMFGKLTREVHEWHPDNLVCKRFNVPNPYPGSTIVGLTTVKRDKYSVFNFLNFANPNEMAYDAKKTDNSKLNTERDCEKADEKSEDVAQKVDKELNKGKAMKSIFSHLMETESETQRKTKPISFSMKSKPSNKPKEFKSIFSHLENEAQSVISKTVTSETKPGEESKMETTSVNVDVVESQTISQIKEKSSEEDSPGMDLFRAIFRNTDSEASSSSEDEVEGQEGQGSAWGQQALGNNPQQTVGVKDDASHMVAMETGHSTPVGCLGSTSRLCPPNSMVEESDPYGPSLPLAAANDPVSGTSVQSLPGYTPRSPCSSDEGSDEYGPALPPAGPSDANGSGPLDIVDLTTPMPDMYVDLTRDTSRKHKHKDRHKHKKNKKDKHAKSKHKKKGKKKDKKKRSRRDPSSSDTSDSSGNEDVDTDRQILQRLKSLQSAQKISGASWL</sequence>
<feature type="region of interest" description="Disordered" evidence="2">
    <location>
        <begin position="754"/>
        <end position="779"/>
    </location>
</feature>
<dbReference type="Pfam" id="PF26093">
    <property type="entry name" value="HTH_TGH"/>
    <property type="match status" value="1"/>
</dbReference>
<comment type="similarity">
    <text evidence="1">Belongs to the GPATCH1 family.</text>
</comment>
<dbReference type="Pfam" id="PF07713">
    <property type="entry name" value="DUF1604"/>
    <property type="match status" value="1"/>
</dbReference>
<feature type="region of interest" description="Disordered" evidence="2">
    <location>
        <begin position="796"/>
        <end position="818"/>
    </location>
</feature>
<feature type="region of interest" description="Disordered" evidence="2">
    <location>
        <begin position="403"/>
        <end position="429"/>
    </location>
</feature>
<dbReference type="PANTHER" id="PTHR13384">
    <property type="entry name" value="G PATCH DOMAIN-CONTAINING PROTEIN 1"/>
    <property type="match status" value="1"/>
</dbReference>
<dbReference type="InterPro" id="IPR000467">
    <property type="entry name" value="G_patch_dom"/>
</dbReference>
<feature type="region of interest" description="Disordered" evidence="2">
    <location>
        <begin position="850"/>
        <end position="1068"/>
    </location>
</feature>
<dbReference type="Proteomes" id="UP000828390">
    <property type="component" value="Unassembled WGS sequence"/>
</dbReference>
<gene>
    <name evidence="4" type="ORF">DPMN_140409</name>
</gene>
<reference evidence="4" key="1">
    <citation type="journal article" date="2019" name="bioRxiv">
        <title>The Genome of the Zebra Mussel, Dreissena polymorpha: A Resource for Invasive Species Research.</title>
        <authorList>
            <person name="McCartney M.A."/>
            <person name="Auch B."/>
            <person name="Kono T."/>
            <person name="Mallez S."/>
            <person name="Zhang Y."/>
            <person name="Obille A."/>
            <person name="Becker A."/>
            <person name="Abrahante J.E."/>
            <person name="Garbe J."/>
            <person name="Badalamenti J.P."/>
            <person name="Herman A."/>
            <person name="Mangelson H."/>
            <person name="Liachko I."/>
            <person name="Sullivan S."/>
            <person name="Sone E.D."/>
            <person name="Koren S."/>
            <person name="Silverstein K.A.T."/>
            <person name="Beckman K.B."/>
            <person name="Gohl D.M."/>
        </authorList>
    </citation>
    <scope>NUCLEOTIDE SEQUENCE</scope>
    <source>
        <strain evidence="4">Duluth1</strain>
        <tissue evidence="4">Whole animal</tissue>
    </source>
</reference>
<feature type="domain" description="G-patch" evidence="3">
    <location>
        <begin position="158"/>
        <end position="178"/>
    </location>
</feature>
<dbReference type="Pfam" id="PF01585">
    <property type="entry name" value="G-patch"/>
    <property type="match status" value="1"/>
</dbReference>
<feature type="compositionally biased region" description="Basic and acidic residues" evidence="2">
    <location>
        <begin position="86"/>
        <end position="99"/>
    </location>
</feature>
<evidence type="ECO:0000313" key="5">
    <source>
        <dbReference type="Proteomes" id="UP000828390"/>
    </source>
</evidence>
<name>A0A9D4G7J4_DREPO</name>
<evidence type="ECO:0000256" key="1">
    <source>
        <dbReference type="ARBA" id="ARBA00008600"/>
    </source>
</evidence>
<feature type="region of interest" description="Disordered" evidence="2">
    <location>
        <begin position="84"/>
        <end position="109"/>
    </location>
</feature>
<evidence type="ECO:0000313" key="4">
    <source>
        <dbReference type="EMBL" id="KAH3811989.1"/>
    </source>
</evidence>
<feature type="compositionally biased region" description="Polar residues" evidence="2">
    <location>
        <begin position="942"/>
        <end position="962"/>
    </location>
</feature>
<dbReference type="GO" id="GO:0003723">
    <property type="term" value="F:RNA binding"/>
    <property type="evidence" value="ECO:0007669"/>
    <property type="project" value="TreeGrafter"/>
</dbReference>
<dbReference type="EMBL" id="JAIWYP010000006">
    <property type="protein sequence ID" value="KAH3811989.1"/>
    <property type="molecule type" value="Genomic_DNA"/>
</dbReference>
<accession>A0A9D4G7J4</accession>
<dbReference type="InterPro" id="IPR011666">
    <property type="entry name" value="DUF1604"/>
</dbReference>
<evidence type="ECO:0000256" key="2">
    <source>
        <dbReference type="SAM" id="MobiDB-lite"/>
    </source>
</evidence>
<evidence type="ECO:0000259" key="3">
    <source>
        <dbReference type="PROSITE" id="PS50174"/>
    </source>
</evidence>
<dbReference type="GO" id="GO:0006397">
    <property type="term" value="P:mRNA processing"/>
    <property type="evidence" value="ECO:0007669"/>
    <property type="project" value="InterPro"/>
</dbReference>
<reference evidence="4" key="2">
    <citation type="submission" date="2020-11" db="EMBL/GenBank/DDBJ databases">
        <authorList>
            <person name="McCartney M.A."/>
            <person name="Auch B."/>
            <person name="Kono T."/>
            <person name="Mallez S."/>
            <person name="Becker A."/>
            <person name="Gohl D.M."/>
            <person name="Silverstein K.A.T."/>
            <person name="Koren S."/>
            <person name="Bechman K.B."/>
            <person name="Herman A."/>
            <person name="Abrahante J.E."/>
            <person name="Garbe J."/>
        </authorList>
    </citation>
    <scope>NUCLEOTIDE SEQUENCE</scope>
    <source>
        <strain evidence="4">Duluth1</strain>
        <tissue evidence="4">Whole animal</tissue>
    </source>
</reference>
<feature type="compositionally biased region" description="Polar residues" evidence="2">
    <location>
        <begin position="873"/>
        <end position="887"/>
    </location>
</feature>
<dbReference type="AlphaFoldDB" id="A0A9D4G7J4"/>
<comment type="caution">
    <text evidence="4">The sequence shown here is derived from an EMBL/GenBank/DDBJ whole genome shotgun (WGS) entry which is preliminary data.</text>
</comment>
<dbReference type="GO" id="GO:0005634">
    <property type="term" value="C:nucleus"/>
    <property type="evidence" value="ECO:0007669"/>
    <property type="project" value="TreeGrafter"/>
</dbReference>
<dbReference type="PROSITE" id="PS50174">
    <property type="entry name" value="G_PATCH"/>
    <property type="match status" value="1"/>
</dbReference>
<dbReference type="PANTHER" id="PTHR13384:SF19">
    <property type="entry name" value="G PATCH DOMAIN-CONTAINING PROTEIN 1"/>
    <property type="match status" value="1"/>
</dbReference>
<feature type="compositionally biased region" description="Basic residues" evidence="2">
    <location>
        <begin position="1007"/>
        <end position="1045"/>
    </location>
</feature>
<proteinExistence type="inferred from homology"/>